<evidence type="ECO:0000313" key="2">
    <source>
        <dbReference type="Proteomes" id="UP001440599"/>
    </source>
</evidence>
<dbReference type="EMBL" id="JBBMFT010000005">
    <property type="protein sequence ID" value="MEQ2456821.1"/>
    <property type="molecule type" value="Genomic_DNA"/>
</dbReference>
<accession>A0ABV1EQE5</accession>
<protein>
    <recommendedName>
        <fullName evidence="3">Regulatory protein YycH-like domain-containing protein</fullName>
    </recommendedName>
</protein>
<evidence type="ECO:0008006" key="3">
    <source>
        <dbReference type="Google" id="ProtNLM"/>
    </source>
</evidence>
<sequence>MEWSKLKNIILLLLVCVNAFLLLLVGMREGSGARYQEETRKSAVATLQRSGIAVNLEHLPREMALQPLLVNRDQDAELEAVRALLGQVEQTGGSELRPRYSGLNGSAEYSADGELSVQFATGAWFRQEGQSYEKASEECLERIGFHGELIEQEQADGQVRLTYCQQWKGTPVFSCTLTLTWSGEELRSIEGQRLSGTAEETAGETPLAVSTALIRFLAGINEGGYVCSRIDSMTAGYRLSSSVRPARLDPVWRLSTDSGDYYVDAATGTLSLAG</sequence>
<dbReference type="Proteomes" id="UP001440599">
    <property type="component" value="Unassembled WGS sequence"/>
</dbReference>
<evidence type="ECO:0000313" key="1">
    <source>
        <dbReference type="EMBL" id="MEQ2456821.1"/>
    </source>
</evidence>
<reference evidence="1 2" key="1">
    <citation type="submission" date="2024-03" db="EMBL/GenBank/DDBJ databases">
        <title>Human intestinal bacterial collection.</title>
        <authorList>
            <person name="Pauvert C."/>
            <person name="Hitch T.C.A."/>
            <person name="Clavel T."/>
        </authorList>
    </citation>
    <scope>NUCLEOTIDE SEQUENCE [LARGE SCALE GENOMIC DNA]</scope>
    <source>
        <strain evidence="1 2">CLA-AP-H34</strain>
    </source>
</reference>
<comment type="caution">
    <text evidence="1">The sequence shown here is derived from an EMBL/GenBank/DDBJ whole genome shotgun (WGS) entry which is preliminary data.</text>
</comment>
<proteinExistence type="predicted"/>
<organism evidence="1 2">
    <name type="scientific">Flavonifractor hominis</name>
    <dbReference type="NCBI Taxonomy" id="3133178"/>
    <lineage>
        <taxon>Bacteria</taxon>
        <taxon>Bacillati</taxon>
        <taxon>Bacillota</taxon>
        <taxon>Clostridia</taxon>
        <taxon>Eubacteriales</taxon>
        <taxon>Oscillospiraceae</taxon>
        <taxon>Flavonifractor</taxon>
    </lineage>
</organism>
<keyword evidence="2" id="KW-1185">Reference proteome</keyword>
<dbReference type="RefSeq" id="WP_349140530.1">
    <property type="nucleotide sequence ID" value="NZ_JBBMFT010000005.1"/>
</dbReference>
<gene>
    <name evidence="1" type="ORF">WMO45_09825</name>
</gene>
<name>A0ABV1EQE5_9FIRM</name>